<evidence type="ECO:0008006" key="3">
    <source>
        <dbReference type="Google" id="ProtNLM"/>
    </source>
</evidence>
<reference evidence="1 2" key="1">
    <citation type="submission" date="2024-10" db="EMBL/GenBank/DDBJ databases">
        <title>The Natural Products Discovery Center: Release of the First 8490 Sequenced Strains for Exploring Actinobacteria Biosynthetic Diversity.</title>
        <authorList>
            <person name="Kalkreuter E."/>
            <person name="Kautsar S.A."/>
            <person name="Yang D."/>
            <person name="Bader C.D."/>
            <person name="Teijaro C.N."/>
            <person name="Fluegel L."/>
            <person name="Davis C.M."/>
            <person name="Simpson J.R."/>
            <person name="Lauterbach L."/>
            <person name="Steele A.D."/>
            <person name="Gui C."/>
            <person name="Meng S."/>
            <person name="Li G."/>
            <person name="Viehrig K."/>
            <person name="Ye F."/>
            <person name="Su P."/>
            <person name="Kiefer A.F."/>
            <person name="Nichols A."/>
            <person name="Cepeda A.J."/>
            <person name="Yan W."/>
            <person name="Fan B."/>
            <person name="Jiang Y."/>
            <person name="Adhikari A."/>
            <person name="Zheng C.-J."/>
            <person name="Schuster L."/>
            <person name="Cowan T.M."/>
            <person name="Smanski M.J."/>
            <person name="Chevrette M.G."/>
            <person name="De Carvalho L.P.S."/>
            <person name="Shen B."/>
        </authorList>
    </citation>
    <scope>NUCLEOTIDE SEQUENCE [LARGE SCALE GENOMIC DNA]</scope>
    <source>
        <strain evidence="1 2">NPDC049503</strain>
    </source>
</reference>
<dbReference type="Gene3D" id="3.40.50.2020">
    <property type="match status" value="1"/>
</dbReference>
<evidence type="ECO:0000313" key="1">
    <source>
        <dbReference type="EMBL" id="MFI7443397.1"/>
    </source>
</evidence>
<dbReference type="CDD" id="cd06223">
    <property type="entry name" value="PRTases_typeI"/>
    <property type="match status" value="1"/>
</dbReference>
<comment type="caution">
    <text evidence="1">The sequence shown here is derived from an EMBL/GenBank/DDBJ whole genome shotgun (WGS) entry which is preliminary data.</text>
</comment>
<dbReference type="RefSeq" id="WP_397023552.1">
    <property type="nucleotide sequence ID" value="NZ_JBITMB010000006.1"/>
</dbReference>
<dbReference type="EMBL" id="JBITMB010000006">
    <property type="protein sequence ID" value="MFI7443397.1"/>
    <property type="molecule type" value="Genomic_DNA"/>
</dbReference>
<accession>A0ABW8AA76</accession>
<sequence length="188" mass="20605">MPISYAIKGQQHAHALAAYKAAYPSRDRQTDLLALLMVFLVDHHRCVSGAAHVDQWTHVTVVPSTKGREGEHPLKALVGNRLRFPWAELTANSEIGSESRAFHPDRFTALQEELDGAAVLLLDDTWTTGARVQSAAFALKQAGASRVGAVVLGRHVNPGYPDWKPILDAIKDRPYQQEVCAVHRLDGG</sequence>
<proteinExistence type="predicted"/>
<dbReference type="SUPFAM" id="SSF53271">
    <property type="entry name" value="PRTase-like"/>
    <property type="match status" value="1"/>
</dbReference>
<dbReference type="Proteomes" id="UP001612928">
    <property type="component" value="Unassembled WGS sequence"/>
</dbReference>
<evidence type="ECO:0000313" key="2">
    <source>
        <dbReference type="Proteomes" id="UP001612928"/>
    </source>
</evidence>
<dbReference type="InterPro" id="IPR029057">
    <property type="entry name" value="PRTase-like"/>
</dbReference>
<dbReference type="InterPro" id="IPR000836">
    <property type="entry name" value="PRTase_dom"/>
</dbReference>
<name>A0ABW8AA76_9ACTN</name>
<keyword evidence="2" id="KW-1185">Reference proteome</keyword>
<gene>
    <name evidence="1" type="ORF">ACIBP5_25795</name>
</gene>
<organism evidence="1 2">
    <name type="scientific">Nonomuraea indica</name>
    <dbReference type="NCBI Taxonomy" id="1581193"/>
    <lineage>
        <taxon>Bacteria</taxon>
        <taxon>Bacillati</taxon>
        <taxon>Actinomycetota</taxon>
        <taxon>Actinomycetes</taxon>
        <taxon>Streptosporangiales</taxon>
        <taxon>Streptosporangiaceae</taxon>
        <taxon>Nonomuraea</taxon>
    </lineage>
</organism>
<protein>
    <recommendedName>
        <fullName evidence="3">Phosphoribosyltransferase</fullName>
    </recommendedName>
</protein>